<protein>
    <submittedName>
        <fullName evidence="2">F-box protein</fullName>
    </submittedName>
</protein>
<dbReference type="PANTHER" id="PTHR44586">
    <property type="entry name" value="F-BOX DOMAIN CONTAINING PROTEIN, EXPRESSED"/>
    <property type="match status" value="1"/>
</dbReference>
<accession>A0AAV9CA22</accession>
<sequence>MDGDGCSDWVQVKSLGDCALLLGDNHSLCLPVEGVSGLKRNCIYFTNDDEEKIFVDRHGLRDIGVFNMEDGSIERYFHDQQCLFPPPVWFMPNPQRDLRLLDEALRELFR</sequence>
<dbReference type="Proteomes" id="UP001180020">
    <property type="component" value="Unassembled WGS sequence"/>
</dbReference>
<dbReference type="EMBL" id="JAUJYO010000020">
    <property type="protein sequence ID" value="KAK1285494.1"/>
    <property type="molecule type" value="Genomic_DNA"/>
</dbReference>
<reference evidence="2" key="2">
    <citation type="submission" date="2023-06" db="EMBL/GenBank/DDBJ databases">
        <authorList>
            <person name="Ma L."/>
            <person name="Liu K.-W."/>
            <person name="Li Z."/>
            <person name="Hsiao Y.-Y."/>
            <person name="Qi Y."/>
            <person name="Fu T."/>
            <person name="Tang G."/>
            <person name="Zhang D."/>
            <person name="Sun W.-H."/>
            <person name="Liu D.-K."/>
            <person name="Li Y."/>
            <person name="Chen G.-Z."/>
            <person name="Liu X.-D."/>
            <person name="Liao X.-Y."/>
            <person name="Jiang Y.-T."/>
            <person name="Yu X."/>
            <person name="Hao Y."/>
            <person name="Huang J."/>
            <person name="Zhao X.-W."/>
            <person name="Ke S."/>
            <person name="Chen Y.-Y."/>
            <person name="Wu W.-L."/>
            <person name="Hsu J.-L."/>
            <person name="Lin Y.-F."/>
            <person name="Huang M.-D."/>
            <person name="Li C.-Y."/>
            <person name="Huang L."/>
            <person name="Wang Z.-W."/>
            <person name="Zhao X."/>
            <person name="Zhong W.-Y."/>
            <person name="Peng D.-H."/>
            <person name="Ahmad S."/>
            <person name="Lan S."/>
            <person name="Zhang J.-S."/>
            <person name="Tsai W.-C."/>
            <person name="Van De Peer Y."/>
            <person name="Liu Z.-J."/>
        </authorList>
    </citation>
    <scope>NUCLEOTIDE SEQUENCE</scope>
    <source>
        <strain evidence="2">CP</strain>
        <tissue evidence="2">Leaves</tissue>
    </source>
</reference>
<evidence type="ECO:0000313" key="3">
    <source>
        <dbReference type="Proteomes" id="UP001180020"/>
    </source>
</evidence>
<dbReference type="AlphaFoldDB" id="A0AAV9CA22"/>
<evidence type="ECO:0000259" key="1">
    <source>
        <dbReference type="Pfam" id="PF03478"/>
    </source>
</evidence>
<feature type="domain" description="KIB1-4 beta-propeller" evidence="1">
    <location>
        <begin position="5"/>
        <end position="67"/>
    </location>
</feature>
<organism evidence="2 3">
    <name type="scientific">Acorus calamus</name>
    <name type="common">Sweet flag</name>
    <dbReference type="NCBI Taxonomy" id="4465"/>
    <lineage>
        <taxon>Eukaryota</taxon>
        <taxon>Viridiplantae</taxon>
        <taxon>Streptophyta</taxon>
        <taxon>Embryophyta</taxon>
        <taxon>Tracheophyta</taxon>
        <taxon>Spermatophyta</taxon>
        <taxon>Magnoliopsida</taxon>
        <taxon>Liliopsida</taxon>
        <taxon>Acoraceae</taxon>
        <taxon>Acorus</taxon>
    </lineage>
</organism>
<reference evidence="2" key="1">
    <citation type="journal article" date="2023" name="Nat. Commun.">
        <title>Diploid and tetraploid genomes of Acorus and the evolution of monocots.</title>
        <authorList>
            <person name="Ma L."/>
            <person name="Liu K.W."/>
            <person name="Li Z."/>
            <person name="Hsiao Y.Y."/>
            <person name="Qi Y."/>
            <person name="Fu T."/>
            <person name="Tang G.D."/>
            <person name="Zhang D."/>
            <person name="Sun W.H."/>
            <person name="Liu D.K."/>
            <person name="Li Y."/>
            <person name="Chen G.Z."/>
            <person name="Liu X.D."/>
            <person name="Liao X.Y."/>
            <person name="Jiang Y.T."/>
            <person name="Yu X."/>
            <person name="Hao Y."/>
            <person name="Huang J."/>
            <person name="Zhao X.W."/>
            <person name="Ke S."/>
            <person name="Chen Y.Y."/>
            <person name="Wu W.L."/>
            <person name="Hsu J.L."/>
            <person name="Lin Y.F."/>
            <person name="Huang M.D."/>
            <person name="Li C.Y."/>
            <person name="Huang L."/>
            <person name="Wang Z.W."/>
            <person name="Zhao X."/>
            <person name="Zhong W.Y."/>
            <person name="Peng D.H."/>
            <person name="Ahmad S."/>
            <person name="Lan S."/>
            <person name="Zhang J.S."/>
            <person name="Tsai W.C."/>
            <person name="Van de Peer Y."/>
            <person name="Liu Z.J."/>
        </authorList>
    </citation>
    <scope>NUCLEOTIDE SEQUENCE</scope>
    <source>
        <strain evidence="2">CP</strain>
    </source>
</reference>
<dbReference type="InterPro" id="IPR005174">
    <property type="entry name" value="KIB1-4_b-propeller"/>
</dbReference>
<dbReference type="PANTHER" id="PTHR44586:SF25">
    <property type="entry name" value="(WILD MALAYSIAN BANANA) HYPOTHETICAL PROTEIN"/>
    <property type="match status" value="1"/>
</dbReference>
<evidence type="ECO:0000313" key="2">
    <source>
        <dbReference type="EMBL" id="KAK1285494.1"/>
    </source>
</evidence>
<proteinExistence type="predicted"/>
<name>A0AAV9CA22_ACOCL</name>
<comment type="caution">
    <text evidence="2">The sequence shown here is derived from an EMBL/GenBank/DDBJ whole genome shotgun (WGS) entry which is preliminary data.</text>
</comment>
<dbReference type="Pfam" id="PF03478">
    <property type="entry name" value="Beta-prop_KIB1-4"/>
    <property type="match status" value="1"/>
</dbReference>
<gene>
    <name evidence="2" type="ORF">QJS10_CPB20g00702</name>
</gene>
<keyword evidence="3" id="KW-1185">Reference proteome</keyword>